<dbReference type="OrthoDB" id="2971044at2"/>
<evidence type="ECO:0000313" key="2">
    <source>
        <dbReference type="Proteomes" id="UP000198584"/>
    </source>
</evidence>
<accession>A0A1H3VKL4</accession>
<sequence length="198" mass="23380">MVYIIDACFHWIGFHLTQHLLTEGYEVIGIDPLEGTKQENLYFFIGRNSRFQHFHSIEEMERHCHNETIEAVISVGSPADGRSRFGELFVYESVEGFMNRKGNGVELPPLYGEWMPRDEQTIYISKTEPLLFSDLVDREDSLYIEDFIVYFFKNFSEKGTSFSASDLLSLQSPSTKNNEELKEQLQEHYRQYRRIYEY</sequence>
<gene>
    <name evidence="1" type="ORF">SAMN05421743_10143</name>
</gene>
<name>A0A1H3VKL4_9BACI</name>
<organism evidence="1 2">
    <name type="scientific">Thalassobacillus cyri</name>
    <dbReference type="NCBI Taxonomy" id="571932"/>
    <lineage>
        <taxon>Bacteria</taxon>
        <taxon>Bacillati</taxon>
        <taxon>Bacillota</taxon>
        <taxon>Bacilli</taxon>
        <taxon>Bacillales</taxon>
        <taxon>Bacillaceae</taxon>
        <taxon>Thalassobacillus</taxon>
    </lineage>
</organism>
<proteinExistence type="predicted"/>
<dbReference type="Proteomes" id="UP000198584">
    <property type="component" value="Unassembled WGS sequence"/>
</dbReference>
<dbReference type="RefSeq" id="WP_093040950.1">
    <property type="nucleotide sequence ID" value="NZ_FNQR01000001.1"/>
</dbReference>
<dbReference type="AlphaFoldDB" id="A0A1H3VKL4"/>
<reference evidence="1 2" key="1">
    <citation type="submission" date="2016-10" db="EMBL/GenBank/DDBJ databases">
        <authorList>
            <person name="de Groot N.N."/>
        </authorList>
    </citation>
    <scope>NUCLEOTIDE SEQUENCE [LARGE SCALE GENOMIC DNA]</scope>
    <source>
        <strain evidence="1 2">CCM7597</strain>
    </source>
</reference>
<dbReference type="EMBL" id="FNQR01000001">
    <property type="protein sequence ID" value="SDZ74794.1"/>
    <property type="molecule type" value="Genomic_DNA"/>
</dbReference>
<keyword evidence="2" id="KW-1185">Reference proteome</keyword>
<evidence type="ECO:0000313" key="1">
    <source>
        <dbReference type="EMBL" id="SDZ74794.1"/>
    </source>
</evidence>
<dbReference type="STRING" id="571932.SAMN05421743_10143"/>
<protein>
    <submittedName>
        <fullName evidence="1">Uncharacterized protein</fullName>
    </submittedName>
</protein>